<protein>
    <submittedName>
        <fullName evidence="1">Uncharacterized protein</fullName>
    </submittedName>
</protein>
<organism evidence="1 2">
    <name type="scientific">Solanum tuberosum</name>
    <name type="common">Potato</name>
    <dbReference type="NCBI Taxonomy" id="4113"/>
    <lineage>
        <taxon>Eukaryota</taxon>
        <taxon>Viridiplantae</taxon>
        <taxon>Streptophyta</taxon>
        <taxon>Embryophyta</taxon>
        <taxon>Tracheophyta</taxon>
        <taxon>Spermatophyta</taxon>
        <taxon>Magnoliopsida</taxon>
        <taxon>eudicotyledons</taxon>
        <taxon>Gunneridae</taxon>
        <taxon>Pentapetalae</taxon>
        <taxon>asterids</taxon>
        <taxon>lamiids</taxon>
        <taxon>Solanales</taxon>
        <taxon>Solanaceae</taxon>
        <taxon>Solanoideae</taxon>
        <taxon>Solaneae</taxon>
        <taxon>Solanum</taxon>
    </lineage>
</organism>
<sequence>MDFLSKIVEKCSELLINKVLQEIGYLICYKRNIKSLDKESVKLENIRSGVQQGAEAARRNLQVIAPSVEAWLTSVDTTTVDVATTLQRRAEVERGWCPNLMSCYSLSKRSTEVVLDVIGLQTEGNTYVGFSYPASPPAVENEIIHGEEFHSRKQKEEEVMQALHLFRY</sequence>
<dbReference type="EMBL" id="JAIVGD010000001">
    <property type="protein sequence ID" value="KAH0781032.1"/>
    <property type="molecule type" value="Genomic_DNA"/>
</dbReference>
<comment type="caution">
    <text evidence="1">The sequence shown here is derived from an EMBL/GenBank/DDBJ whole genome shotgun (WGS) entry which is preliminary data.</text>
</comment>
<gene>
    <name evidence="1" type="ORF">KY290_000630</name>
</gene>
<evidence type="ECO:0000313" key="2">
    <source>
        <dbReference type="Proteomes" id="UP000826656"/>
    </source>
</evidence>
<reference evidence="1 2" key="1">
    <citation type="journal article" date="2021" name="bioRxiv">
        <title>Chromosome-scale and haplotype-resolved genome assembly of a tetraploid potato cultivar.</title>
        <authorList>
            <person name="Sun H."/>
            <person name="Jiao W.-B."/>
            <person name="Krause K."/>
            <person name="Campoy J.A."/>
            <person name="Goel M."/>
            <person name="Folz-Donahue K."/>
            <person name="Kukat C."/>
            <person name="Huettel B."/>
            <person name="Schneeberger K."/>
        </authorList>
    </citation>
    <scope>NUCLEOTIDE SEQUENCE [LARGE SCALE GENOMIC DNA]</scope>
    <source>
        <strain evidence="1">SolTubOtavaFocal</strain>
        <tissue evidence="1">Leaves</tissue>
    </source>
</reference>
<evidence type="ECO:0000313" key="1">
    <source>
        <dbReference type="EMBL" id="KAH0781032.1"/>
    </source>
</evidence>
<proteinExistence type="predicted"/>
<dbReference type="Proteomes" id="UP000826656">
    <property type="component" value="Unassembled WGS sequence"/>
</dbReference>
<accession>A0ABQ7WJV8</accession>
<keyword evidence="2" id="KW-1185">Reference proteome</keyword>
<name>A0ABQ7WJV8_SOLTU</name>